<feature type="region of interest" description="Disordered" evidence="6">
    <location>
        <begin position="197"/>
        <end position="218"/>
    </location>
</feature>
<dbReference type="PANTHER" id="PTHR30011">
    <property type="entry name" value="ALKANESULFONATE MONOOXYGENASE-RELATED"/>
    <property type="match status" value="1"/>
</dbReference>
<reference evidence="8" key="1">
    <citation type="submission" date="2021-04" db="EMBL/GenBank/DDBJ databases">
        <authorList>
            <person name="Hartkoorn R.C."/>
            <person name="Beaudoing E."/>
            <person name="Hot D."/>
        </authorList>
    </citation>
    <scope>NUCLEOTIDE SEQUENCE</scope>
    <source>
        <strain evidence="8">NRRL B-16292</strain>
    </source>
</reference>
<feature type="domain" description="Luciferase-like" evidence="7">
    <location>
        <begin position="26"/>
        <end position="385"/>
    </location>
</feature>
<sequence length="449" mass="48467">MARQLHINVNIIGSGAHPAAWRSPGGHPRALTDIDYYRTIAREAERGLLDAVFLSDGVLLKGNVRSGPPIHGIDPTVLVTAMALATERVGFIASVSTTFNSPYHIARIFSSLDHVSGGRVGWNVVTTRDVDGGRNYGLADLPPRSDRYARAAESVDIVTKLWDSWEDEALIADPSRRVWADTDRIHRIDHEGESFSVRGPLQLPRSPQGRPPLLQAGGSAAGRDLAARYVDAVFTAQHLLGSAQAFYADVKSRAGAHGRDPDAISILPGLNPVIGGTEAEARRRQREFDERIGDEGLLAGFAGRFGLDPGDLHLDKPFPAHLLPPTGDTYGSTGFDDAARSLIGSGELTVRELIARGSAAHRVVVGAPEQIADTIEEWFVQRGADGFNIQCDIYPGGLTDFVDQVIPELQRRGLFRTEYQGTTLRSHYGLARPASRYAVAPALAGGARK</sequence>
<dbReference type="SUPFAM" id="SSF51679">
    <property type="entry name" value="Bacterial luciferase-like"/>
    <property type="match status" value="1"/>
</dbReference>
<dbReference type="InterPro" id="IPR016215">
    <property type="entry name" value="NTA_MOA"/>
</dbReference>
<protein>
    <submittedName>
        <fullName evidence="8">LLM class flavin-dependent oxidoreductase</fullName>
    </submittedName>
</protein>
<dbReference type="EMBL" id="CP073720">
    <property type="protein sequence ID" value="UWP86829.1"/>
    <property type="molecule type" value="Genomic_DNA"/>
</dbReference>
<dbReference type="InterPro" id="IPR051260">
    <property type="entry name" value="Diverse_substr_monoxygenases"/>
</dbReference>
<evidence type="ECO:0000313" key="9">
    <source>
        <dbReference type="Proteomes" id="UP001059617"/>
    </source>
</evidence>
<keyword evidence="4" id="KW-0503">Monooxygenase</keyword>
<name>A0ABY5WBI7_9ACTN</name>
<dbReference type="InterPro" id="IPR036661">
    <property type="entry name" value="Luciferase-like_sf"/>
</dbReference>
<accession>A0ABY5WBI7</accession>
<evidence type="ECO:0000256" key="3">
    <source>
        <dbReference type="ARBA" id="ARBA00023002"/>
    </source>
</evidence>
<evidence type="ECO:0000256" key="4">
    <source>
        <dbReference type="ARBA" id="ARBA00023033"/>
    </source>
</evidence>
<comment type="similarity">
    <text evidence="5">Belongs to the NtaA/SnaA/DszA monooxygenase family.</text>
</comment>
<evidence type="ECO:0000256" key="1">
    <source>
        <dbReference type="ARBA" id="ARBA00022630"/>
    </source>
</evidence>
<evidence type="ECO:0000313" key="8">
    <source>
        <dbReference type="EMBL" id="UWP86829.1"/>
    </source>
</evidence>
<dbReference type="RefSeq" id="WP_259866398.1">
    <property type="nucleotide sequence ID" value="NZ_CP073720.1"/>
</dbReference>
<gene>
    <name evidence="8" type="ORF">Dfulv_22335</name>
</gene>
<organism evidence="8 9">
    <name type="scientific">Dactylosporangium fulvum</name>
    <dbReference type="NCBI Taxonomy" id="53359"/>
    <lineage>
        <taxon>Bacteria</taxon>
        <taxon>Bacillati</taxon>
        <taxon>Actinomycetota</taxon>
        <taxon>Actinomycetes</taxon>
        <taxon>Micromonosporales</taxon>
        <taxon>Micromonosporaceae</taxon>
        <taxon>Dactylosporangium</taxon>
    </lineage>
</organism>
<evidence type="ECO:0000256" key="5">
    <source>
        <dbReference type="ARBA" id="ARBA00033748"/>
    </source>
</evidence>
<evidence type="ECO:0000256" key="2">
    <source>
        <dbReference type="ARBA" id="ARBA00022643"/>
    </source>
</evidence>
<dbReference type="NCBIfam" id="TIGR03860">
    <property type="entry name" value="FMN_nitrolo"/>
    <property type="match status" value="1"/>
</dbReference>
<keyword evidence="2" id="KW-0288">FMN</keyword>
<reference evidence="8" key="2">
    <citation type="submission" date="2022-09" db="EMBL/GenBank/DDBJ databases">
        <title>Biosynthetic gene clusters of Dactylosporangioum fulvum.</title>
        <authorList>
            <person name="Caradec T."/>
        </authorList>
    </citation>
    <scope>NUCLEOTIDE SEQUENCE</scope>
    <source>
        <strain evidence="8">NRRL B-16292</strain>
    </source>
</reference>
<proteinExistence type="inferred from homology"/>
<keyword evidence="1" id="KW-0285">Flavoprotein</keyword>
<dbReference type="PIRSF" id="PIRSF000337">
    <property type="entry name" value="NTA_MOA"/>
    <property type="match status" value="1"/>
</dbReference>
<dbReference type="CDD" id="cd01095">
    <property type="entry name" value="Nitrilotriacetate_monoxgenase"/>
    <property type="match status" value="1"/>
</dbReference>
<dbReference type="Pfam" id="PF00296">
    <property type="entry name" value="Bac_luciferase"/>
    <property type="match status" value="1"/>
</dbReference>
<keyword evidence="9" id="KW-1185">Reference proteome</keyword>
<evidence type="ECO:0000259" key="7">
    <source>
        <dbReference type="Pfam" id="PF00296"/>
    </source>
</evidence>
<keyword evidence="3" id="KW-0560">Oxidoreductase</keyword>
<dbReference type="Proteomes" id="UP001059617">
    <property type="component" value="Chromosome"/>
</dbReference>
<dbReference type="InterPro" id="IPR011251">
    <property type="entry name" value="Luciferase-like_dom"/>
</dbReference>
<dbReference type="PANTHER" id="PTHR30011:SF16">
    <property type="entry name" value="C2H2 FINGER DOMAIN TRANSCRIPTION FACTOR (EUROFUNG)-RELATED"/>
    <property type="match status" value="1"/>
</dbReference>
<evidence type="ECO:0000256" key="6">
    <source>
        <dbReference type="SAM" id="MobiDB-lite"/>
    </source>
</evidence>
<dbReference type="Gene3D" id="3.20.20.30">
    <property type="entry name" value="Luciferase-like domain"/>
    <property type="match status" value="1"/>
</dbReference>